<evidence type="ECO:0000313" key="1">
    <source>
        <dbReference type="Proteomes" id="UP000036681"/>
    </source>
</evidence>
<sequence length="61" mass="7102">MQKLRAEIFLYFRYLTFILQFPPDHSTSTFSSPCAFLTTKLILTEHLFKFIVLSSTTVPIT</sequence>
<organism evidence="1 2">
    <name type="scientific">Ascaris lumbricoides</name>
    <name type="common">Giant roundworm</name>
    <dbReference type="NCBI Taxonomy" id="6252"/>
    <lineage>
        <taxon>Eukaryota</taxon>
        <taxon>Metazoa</taxon>
        <taxon>Ecdysozoa</taxon>
        <taxon>Nematoda</taxon>
        <taxon>Chromadorea</taxon>
        <taxon>Rhabditida</taxon>
        <taxon>Spirurina</taxon>
        <taxon>Ascaridomorpha</taxon>
        <taxon>Ascaridoidea</taxon>
        <taxon>Ascarididae</taxon>
        <taxon>Ascaris</taxon>
    </lineage>
</organism>
<evidence type="ECO:0000313" key="2">
    <source>
        <dbReference type="WBParaSite" id="ALUE_0000119301-mRNA-1"/>
    </source>
</evidence>
<keyword evidence="1" id="KW-1185">Reference proteome</keyword>
<dbReference type="WBParaSite" id="ALUE_0000119301-mRNA-1">
    <property type="protein sequence ID" value="ALUE_0000119301-mRNA-1"/>
    <property type="gene ID" value="ALUE_0000119301"/>
</dbReference>
<accession>A0A0M3HI48</accession>
<proteinExistence type="predicted"/>
<name>A0A0M3HI48_ASCLU</name>
<dbReference type="Proteomes" id="UP000036681">
    <property type="component" value="Unplaced"/>
</dbReference>
<reference evidence="2" key="1">
    <citation type="submission" date="2017-02" db="UniProtKB">
        <authorList>
            <consortium name="WormBaseParasite"/>
        </authorList>
    </citation>
    <scope>IDENTIFICATION</scope>
</reference>
<dbReference type="AlphaFoldDB" id="A0A0M3HI48"/>
<protein>
    <submittedName>
        <fullName evidence="2">Uncharacterized protein</fullName>
    </submittedName>
</protein>